<sequence length="106" mass="12376">MKKSKAILYGEKKTIIFAVTNAVTYKVTAFFFSLNQAHATPVPASTMVPEWQLPARCRCSRTVPIHAFPTREIAWRDRDYVPRQKNMFEKNYYFCLTMTLNGYRTT</sequence>
<protein>
    <submittedName>
        <fullName evidence="1">Uncharacterized protein</fullName>
    </submittedName>
</protein>
<proteinExistence type="predicted"/>
<evidence type="ECO:0000313" key="2">
    <source>
        <dbReference type="Proteomes" id="UP000824014"/>
    </source>
</evidence>
<accession>A0A9D2IM25</accession>
<organism evidence="1 2">
    <name type="scientific">Candidatus Tidjanibacter faecipullorum</name>
    <dbReference type="NCBI Taxonomy" id="2838766"/>
    <lineage>
        <taxon>Bacteria</taxon>
        <taxon>Pseudomonadati</taxon>
        <taxon>Bacteroidota</taxon>
        <taxon>Bacteroidia</taxon>
        <taxon>Bacteroidales</taxon>
        <taxon>Rikenellaceae</taxon>
        <taxon>Tidjanibacter</taxon>
    </lineage>
</organism>
<dbReference type="AlphaFoldDB" id="A0A9D2IM25"/>
<reference evidence="1" key="1">
    <citation type="journal article" date="2021" name="PeerJ">
        <title>Extensive microbial diversity within the chicken gut microbiome revealed by metagenomics and culture.</title>
        <authorList>
            <person name="Gilroy R."/>
            <person name="Ravi A."/>
            <person name="Getino M."/>
            <person name="Pursley I."/>
            <person name="Horton D.L."/>
            <person name="Alikhan N.F."/>
            <person name="Baker D."/>
            <person name="Gharbi K."/>
            <person name="Hall N."/>
            <person name="Watson M."/>
            <person name="Adriaenssens E.M."/>
            <person name="Foster-Nyarko E."/>
            <person name="Jarju S."/>
            <person name="Secka A."/>
            <person name="Antonio M."/>
            <person name="Oren A."/>
            <person name="Chaudhuri R.R."/>
            <person name="La Ragione R."/>
            <person name="Hildebrand F."/>
            <person name="Pallen M.J."/>
        </authorList>
    </citation>
    <scope>NUCLEOTIDE SEQUENCE</scope>
    <source>
        <strain evidence="1">ChiHjej11B10-19426</strain>
    </source>
</reference>
<dbReference type="EMBL" id="DXCC01000017">
    <property type="protein sequence ID" value="HIZ15390.1"/>
    <property type="molecule type" value="Genomic_DNA"/>
</dbReference>
<comment type="caution">
    <text evidence="1">The sequence shown here is derived from an EMBL/GenBank/DDBJ whole genome shotgun (WGS) entry which is preliminary data.</text>
</comment>
<dbReference type="Proteomes" id="UP000824014">
    <property type="component" value="Unassembled WGS sequence"/>
</dbReference>
<reference evidence="1" key="2">
    <citation type="submission" date="2021-04" db="EMBL/GenBank/DDBJ databases">
        <authorList>
            <person name="Gilroy R."/>
        </authorList>
    </citation>
    <scope>NUCLEOTIDE SEQUENCE</scope>
    <source>
        <strain evidence="1">ChiHjej11B10-19426</strain>
    </source>
</reference>
<evidence type="ECO:0000313" key="1">
    <source>
        <dbReference type="EMBL" id="HIZ15390.1"/>
    </source>
</evidence>
<name>A0A9D2IM25_9BACT</name>
<gene>
    <name evidence="1" type="ORF">H9816_05725</name>
</gene>